<protein>
    <submittedName>
        <fullName evidence="1">Integral membrane protein</fullName>
    </submittedName>
</protein>
<dbReference type="Proteomes" id="UP000805649">
    <property type="component" value="Unassembled WGS sequence"/>
</dbReference>
<dbReference type="EMBL" id="VUJX02000009">
    <property type="protein sequence ID" value="KAL0931850.1"/>
    <property type="molecule type" value="Genomic_DNA"/>
</dbReference>
<accession>A0ACC3YIW7</accession>
<name>A0ACC3YIW7_COLTU</name>
<sequence length="316" mass="34861">MGLHFDLLSLEQKQGAIFWTMVGFPAGVMSFGLPKVAVVALLTKILNPSPWHRRLLWGLSLFCLLNLTANMVLLFTHCLPTRSLWDFSVTGRCLSKWTLVSFAIYSGGILANILHHQAGQQHAYLNTISFGAFVDAYLAVYPSVVLSKLQMSLKKKIALSVALGIGSISTIVAIYKCTRVPSLASQDFTYDTADLVIWTIVEGGTMIIAACIPVLQPLSDLVFGKRIFGSGNGRRTYENYGSGPGGQLKSEPIELSRSHKPRRRTQRQVDEISIDDADTMATTAVAKGSQESILEQHNFKEKIVRTDVFSIRVEPR</sequence>
<organism evidence="1 2">
    <name type="scientific">Colletotrichum truncatum</name>
    <name type="common">Anthracnose fungus</name>
    <name type="synonym">Colletotrichum capsici</name>
    <dbReference type="NCBI Taxonomy" id="5467"/>
    <lineage>
        <taxon>Eukaryota</taxon>
        <taxon>Fungi</taxon>
        <taxon>Dikarya</taxon>
        <taxon>Ascomycota</taxon>
        <taxon>Pezizomycotina</taxon>
        <taxon>Sordariomycetes</taxon>
        <taxon>Hypocreomycetidae</taxon>
        <taxon>Glomerellales</taxon>
        <taxon>Glomerellaceae</taxon>
        <taxon>Colletotrichum</taxon>
        <taxon>Colletotrichum truncatum species complex</taxon>
    </lineage>
</organism>
<keyword evidence="2" id="KW-1185">Reference proteome</keyword>
<evidence type="ECO:0000313" key="1">
    <source>
        <dbReference type="EMBL" id="KAL0931850.1"/>
    </source>
</evidence>
<gene>
    <name evidence="1" type="ORF">CTRU02_212803</name>
</gene>
<proteinExistence type="predicted"/>
<comment type="caution">
    <text evidence="1">The sequence shown here is derived from an EMBL/GenBank/DDBJ whole genome shotgun (WGS) entry which is preliminary data.</text>
</comment>
<reference evidence="1 2" key="1">
    <citation type="journal article" date="2020" name="Phytopathology">
        <title>Genome Sequence Resources of Colletotrichum truncatum, C. plurivorum, C. musicola, and C. sojae: Four Species Pathogenic to Soybean (Glycine max).</title>
        <authorList>
            <person name="Rogerio F."/>
            <person name="Boufleur T.R."/>
            <person name="Ciampi-Guillardi M."/>
            <person name="Sukno S.A."/>
            <person name="Thon M.R."/>
            <person name="Massola Junior N.S."/>
            <person name="Baroncelli R."/>
        </authorList>
    </citation>
    <scope>NUCLEOTIDE SEQUENCE [LARGE SCALE GENOMIC DNA]</scope>
    <source>
        <strain evidence="1 2">CMES1059</strain>
    </source>
</reference>
<evidence type="ECO:0000313" key="2">
    <source>
        <dbReference type="Proteomes" id="UP000805649"/>
    </source>
</evidence>